<organism evidence="2 3">
    <name type="scientific">Micavibrio aeruginosavorus</name>
    <dbReference type="NCBI Taxonomy" id="349221"/>
    <lineage>
        <taxon>Bacteria</taxon>
        <taxon>Pseudomonadati</taxon>
        <taxon>Bdellovibrionota</taxon>
        <taxon>Bdellovibrionia</taxon>
        <taxon>Bdellovibrionales</taxon>
        <taxon>Pseudobdellovibrionaceae</taxon>
        <taxon>Micavibrio</taxon>
    </lineage>
</organism>
<evidence type="ECO:0000313" key="3">
    <source>
        <dbReference type="Proteomes" id="UP000249557"/>
    </source>
</evidence>
<evidence type="ECO:0000313" key="2">
    <source>
        <dbReference type="EMBL" id="PZO85377.1"/>
    </source>
</evidence>
<feature type="transmembrane region" description="Helical" evidence="1">
    <location>
        <begin position="52"/>
        <end position="73"/>
    </location>
</feature>
<comment type="caution">
    <text evidence="2">The sequence shown here is derived from an EMBL/GenBank/DDBJ whole genome shotgun (WGS) entry which is preliminary data.</text>
</comment>
<feature type="transmembrane region" description="Helical" evidence="1">
    <location>
        <begin position="231"/>
        <end position="256"/>
    </location>
</feature>
<reference evidence="2 3" key="1">
    <citation type="submission" date="2017-08" db="EMBL/GenBank/DDBJ databases">
        <title>Infants hospitalized years apart are colonized by the same room-sourced microbial strains.</title>
        <authorList>
            <person name="Brooks B."/>
            <person name="Olm M.R."/>
            <person name="Firek B.A."/>
            <person name="Baker R."/>
            <person name="Thomas B.C."/>
            <person name="Morowitz M.J."/>
            <person name="Banfield J.F."/>
        </authorList>
    </citation>
    <scope>NUCLEOTIDE SEQUENCE [LARGE SCALE GENOMIC DNA]</scope>
    <source>
        <strain evidence="2">S2_018_000_R2_104</strain>
    </source>
</reference>
<evidence type="ECO:0008006" key="4">
    <source>
        <dbReference type="Google" id="ProtNLM"/>
    </source>
</evidence>
<dbReference type="AlphaFoldDB" id="A0A2W4ZWC7"/>
<proteinExistence type="predicted"/>
<keyword evidence="1" id="KW-0812">Transmembrane</keyword>
<accession>A0A2W4ZWC7</accession>
<feature type="transmembrane region" description="Helical" evidence="1">
    <location>
        <begin position="191"/>
        <end position="219"/>
    </location>
</feature>
<evidence type="ECO:0000256" key="1">
    <source>
        <dbReference type="SAM" id="Phobius"/>
    </source>
</evidence>
<name>A0A2W4ZWC7_9BACT</name>
<dbReference type="Proteomes" id="UP000249557">
    <property type="component" value="Unassembled WGS sequence"/>
</dbReference>
<dbReference type="EMBL" id="QFNK01000151">
    <property type="protein sequence ID" value="PZO85377.1"/>
    <property type="molecule type" value="Genomic_DNA"/>
</dbReference>
<protein>
    <recommendedName>
        <fullName evidence="4">DUF4013 domain-containing protein</fullName>
    </recommendedName>
</protein>
<gene>
    <name evidence="2" type="ORF">DI626_07600</name>
</gene>
<sequence>MAKFDIISAAGRAYQTSWSERRYLLRLAAFPFLIKLVCLVLAGALAGDGNLLRFYLIMVPAYLAEGWMLSHYVRFLTLGQRWPFRPSGDMDADMEQFAGRLRGVLSGMIVYTLINMGIGLFTAVAAYYLAPYMPSAANEEIAEVPAGIALFSLLSIVFLFWGIRLLWLYVPFAMNQGARGYLHTLRGFNTSVYMIGLWLACLLPFFMVLQLAAALFAAPVAAAFGADAGNFVILFLTVITATLKGLVVTAGITYALNEIFTGKRS</sequence>
<feature type="transmembrane region" description="Helical" evidence="1">
    <location>
        <begin position="104"/>
        <end position="128"/>
    </location>
</feature>
<feature type="transmembrane region" description="Helical" evidence="1">
    <location>
        <begin position="148"/>
        <end position="170"/>
    </location>
</feature>
<keyword evidence="1" id="KW-0472">Membrane</keyword>
<keyword evidence="1" id="KW-1133">Transmembrane helix</keyword>
<feature type="transmembrane region" description="Helical" evidence="1">
    <location>
        <begin position="23"/>
        <end position="46"/>
    </location>
</feature>